<dbReference type="AlphaFoldDB" id="A0A1T4Z815"/>
<dbReference type="Pfam" id="PF13185">
    <property type="entry name" value="GAF_2"/>
    <property type="match status" value="1"/>
</dbReference>
<dbReference type="Gene3D" id="3.30.450.40">
    <property type="match status" value="1"/>
</dbReference>
<reference evidence="5" key="1">
    <citation type="submission" date="2017-02" db="EMBL/GenBank/DDBJ databases">
        <authorList>
            <person name="Varghese N."/>
            <person name="Submissions S."/>
        </authorList>
    </citation>
    <scope>NUCLEOTIDE SEQUENCE [LARGE SCALE GENOMIC DNA]</scope>
    <source>
        <strain evidence="5">9H-4</strain>
    </source>
</reference>
<dbReference type="OrthoDB" id="7466251at2"/>
<dbReference type="Proteomes" id="UP000191040">
    <property type="component" value="Chromosome I"/>
</dbReference>
<dbReference type="Gene3D" id="1.10.10.10">
    <property type="entry name" value="Winged helix-like DNA-binding domain superfamily/Winged helix DNA-binding domain"/>
    <property type="match status" value="1"/>
</dbReference>
<evidence type="ECO:0000313" key="4">
    <source>
        <dbReference type="EMBL" id="SKB10190.1"/>
    </source>
</evidence>
<gene>
    <name evidence="4" type="ORF">SAMN06295964_3174</name>
</gene>
<keyword evidence="5" id="KW-1185">Reference proteome</keyword>
<keyword evidence="1" id="KW-0805">Transcription regulation</keyword>
<proteinExistence type="predicted"/>
<feature type="domain" description="ANTAR" evidence="3">
    <location>
        <begin position="157"/>
        <end position="221"/>
    </location>
</feature>
<evidence type="ECO:0000256" key="2">
    <source>
        <dbReference type="ARBA" id="ARBA00023163"/>
    </source>
</evidence>
<dbReference type="RefSeq" id="WP_078701045.1">
    <property type="nucleotide sequence ID" value="NZ_LT796768.1"/>
</dbReference>
<dbReference type="InterPro" id="IPR005561">
    <property type="entry name" value="ANTAR"/>
</dbReference>
<dbReference type="GO" id="GO:0003723">
    <property type="term" value="F:RNA binding"/>
    <property type="evidence" value="ECO:0007669"/>
    <property type="project" value="InterPro"/>
</dbReference>
<dbReference type="STRING" id="1736691.SAMN06295964_3174"/>
<keyword evidence="2" id="KW-0804">Transcription</keyword>
<evidence type="ECO:0000313" key="5">
    <source>
        <dbReference type="Proteomes" id="UP000191040"/>
    </source>
</evidence>
<evidence type="ECO:0000259" key="3">
    <source>
        <dbReference type="SMART" id="SM01012"/>
    </source>
</evidence>
<dbReference type="InterPro" id="IPR029016">
    <property type="entry name" value="GAF-like_dom_sf"/>
</dbReference>
<accession>A0A1T4Z815</accession>
<sequence length="235" mass="24624">MTETYDRVISRLAAILASLQDVEPLVERLCEAGRQVLRADGASIVLPAQSDLLVTACATDELAATLEDLQTVVGEGPTTTALASGDASSADVADGADAAWPLFHERLVQLGFAGVVTSVPLIFEHHTVGVLSVHRQSPAELEAGVHRFLGAALGAALLEDPANALGGGSHEDGWYSQARVHQATGMVVAQVGVRPTDAIALLRAQAFSAGTTLLEVADHVLERQINFRNFTVEGD</sequence>
<organism evidence="4 5">
    <name type="scientific">Aeromicrobium choanae</name>
    <dbReference type="NCBI Taxonomy" id="1736691"/>
    <lineage>
        <taxon>Bacteria</taxon>
        <taxon>Bacillati</taxon>
        <taxon>Actinomycetota</taxon>
        <taxon>Actinomycetes</taxon>
        <taxon>Propionibacteriales</taxon>
        <taxon>Nocardioidaceae</taxon>
        <taxon>Aeromicrobium</taxon>
    </lineage>
</organism>
<dbReference type="EMBL" id="LT796768">
    <property type="protein sequence ID" value="SKB10190.1"/>
    <property type="molecule type" value="Genomic_DNA"/>
</dbReference>
<protein>
    <submittedName>
        <fullName evidence="4">GAF domain-containing protein</fullName>
    </submittedName>
</protein>
<name>A0A1T4Z815_9ACTN</name>
<dbReference type="SMART" id="SM01012">
    <property type="entry name" value="ANTAR"/>
    <property type="match status" value="1"/>
</dbReference>
<dbReference type="SUPFAM" id="SSF55781">
    <property type="entry name" value="GAF domain-like"/>
    <property type="match status" value="1"/>
</dbReference>
<evidence type="ECO:0000256" key="1">
    <source>
        <dbReference type="ARBA" id="ARBA00023015"/>
    </source>
</evidence>
<dbReference type="InterPro" id="IPR036388">
    <property type="entry name" value="WH-like_DNA-bd_sf"/>
</dbReference>
<dbReference type="Pfam" id="PF03861">
    <property type="entry name" value="ANTAR"/>
    <property type="match status" value="1"/>
</dbReference>
<dbReference type="InterPro" id="IPR003018">
    <property type="entry name" value="GAF"/>
</dbReference>